<keyword evidence="2 4" id="KW-0012">Acyltransferase</keyword>
<dbReference type="CDD" id="cd04301">
    <property type="entry name" value="NAT_SF"/>
    <property type="match status" value="1"/>
</dbReference>
<dbReference type="PANTHER" id="PTHR43420:SF3">
    <property type="entry name" value="N-ACETYLTRANSFERASE DOMAIN-CONTAINING PROTEIN"/>
    <property type="match status" value="1"/>
</dbReference>
<dbReference type="AlphaFoldDB" id="L0A0B0"/>
<dbReference type="Pfam" id="PF08445">
    <property type="entry name" value="FR47"/>
    <property type="match status" value="1"/>
</dbReference>
<name>L0A0B0_DEIPD</name>
<dbReference type="EMBL" id="CP003382">
    <property type="protein sequence ID" value="AFZ67328.1"/>
    <property type="molecule type" value="Genomic_DNA"/>
</dbReference>
<dbReference type="eggNOG" id="COG3393">
    <property type="taxonomic scope" value="Bacteria"/>
</dbReference>
<dbReference type="InterPro" id="IPR000182">
    <property type="entry name" value="GNAT_dom"/>
</dbReference>
<dbReference type="InterPro" id="IPR016181">
    <property type="entry name" value="Acyl_CoA_acyltransferase"/>
</dbReference>
<dbReference type="OrthoDB" id="9797456at2"/>
<dbReference type="KEGG" id="dpd:Deipe_1811"/>
<gene>
    <name evidence="4" type="ordered locus">Deipe_1811</name>
</gene>
<proteinExistence type="predicted"/>
<evidence type="ECO:0000313" key="5">
    <source>
        <dbReference type="Proteomes" id="UP000010467"/>
    </source>
</evidence>
<dbReference type="InterPro" id="IPR013653">
    <property type="entry name" value="GCN5-like_dom"/>
</dbReference>
<dbReference type="RefSeq" id="WP_015235633.1">
    <property type="nucleotide sequence ID" value="NC_019793.1"/>
</dbReference>
<dbReference type="HOGENOM" id="CLU_085660_0_0_0"/>
<evidence type="ECO:0000313" key="4">
    <source>
        <dbReference type="EMBL" id="AFZ67328.1"/>
    </source>
</evidence>
<evidence type="ECO:0000259" key="3">
    <source>
        <dbReference type="PROSITE" id="PS51186"/>
    </source>
</evidence>
<accession>L0A0B0</accession>
<organism evidence="4 5">
    <name type="scientific">Deinococcus peraridilitoris (strain DSM 19664 / LMG 22246 / CIP 109416 / KR-200)</name>
    <dbReference type="NCBI Taxonomy" id="937777"/>
    <lineage>
        <taxon>Bacteria</taxon>
        <taxon>Thermotogati</taxon>
        <taxon>Deinococcota</taxon>
        <taxon>Deinococci</taxon>
        <taxon>Deinococcales</taxon>
        <taxon>Deinococcaceae</taxon>
        <taxon>Deinococcus</taxon>
    </lineage>
</organism>
<evidence type="ECO:0000256" key="1">
    <source>
        <dbReference type="ARBA" id="ARBA00022679"/>
    </source>
</evidence>
<dbReference type="PATRIC" id="fig|937777.3.peg.1812"/>
<keyword evidence="1 4" id="KW-0808">Transferase</keyword>
<dbReference type="InterPro" id="IPR050680">
    <property type="entry name" value="YpeA/RimI_acetyltransf"/>
</dbReference>
<sequence length="248" mass="27443">MPRSSPHERTLSEQLRNPVWHALQGPQRCYAISTPQAARFHPDFASQAALGQGTPQAWDQLRTLTGAQESVDLFHDEPLKIGEGWERRFEVPLVQMVLKSSPEVNSPRPGVRIEALGVPQVPAMLQLVALTRPGPFRSRTVELGQYLGVWQEETLIAMAGQRVRLEGAGEISGVCTHPDFRRRGLALALVSRLARDMQAAGVLPFLHVNAQNTAAIAAYTALGFRVSREIRVSVVRPLAHHQNPREHS</sequence>
<dbReference type="GO" id="GO:0016747">
    <property type="term" value="F:acyltransferase activity, transferring groups other than amino-acyl groups"/>
    <property type="evidence" value="ECO:0007669"/>
    <property type="project" value="InterPro"/>
</dbReference>
<evidence type="ECO:0000256" key="2">
    <source>
        <dbReference type="ARBA" id="ARBA00023315"/>
    </source>
</evidence>
<feature type="domain" description="N-acetyltransferase" evidence="3">
    <location>
        <begin position="111"/>
        <end position="239"/>
    </location>
</feature>
<dbReference type="SUPFAM" id="SSF55729">
    <property type="entry name" value="Acyl-CoA N-acyltransferases (Nat)"/>
    <property type="match status" value="1"/>
</dbReference>
<dbReference type="STRING" id="937777.Deipe_1811"/>
<dbReference type="Gene3D" id="3.40.630.30">
    <property type="match status" value="1"/>
</dbReference>
<keyword evidence="5" id="KW-1185">Reference proteome</keyword>
<dbReference type="PANTHER" id="PTHR43420">
    <property type="entry name" value="ACETYLTRANSFERASE"/>
    <property type="match status" value="1"/>
</dbReference>
<dbReference type="PROSITE" id="PS51186">
    <property type="entry name" value="GNAT"/>
    <property type="match status" value="1"/>
</dbReference>
<protein>
    <submittedName>
        <fullName evidence="4">Putative acyltransferase</fullName>
    </submittedName>
</protein>
<reference evidence="5" key="1">
    <citation type="submission" date="2012-03" db="EMBL/GenBank/DDBJ databases">
        <title>Complete sequence of chromosome of Deinococcus peraridilitoris DSM 19664.</title>
        <authorList>
            <person name="Lucas S."/>
            <person name="Copeland A."/>
            <person name="Lapidus A."/>
            <person name="Glavina del Rio T."/>
            <person name="Dalin E."/>
            <person name="Tice H."/>
            <person name="Bruce D."/>
            <person name="Goodwin L."/>
            <person name="Pitluck S."/>
            <person name="Peters L."/>
            <person name="Mikhailova N."/>
            <person name="Lu M."/>
            <person name="Kyrpides N."/>
            <person name="Mavromatis K."/>
            <person name="Ivanova N."/>
            <person name="Brettin T."/>
            <person name="Detter J.C."/>
            <person name="Han C."/>
            <person name="Larimer F."/>
            <person name="Land M."/>
            <person name="Hauser L."/>
            <person name="Markowitz V."/>
            <person name="Cheng J.-F."/>
            <person name="Hugenholtz P."/>
            <person name="Woyke T."/>
            <person name="Wu D."/>
            <person name="Pukall R."/>
            <person name="Steenblock K."/>
            <person name="Brambilla E."/>
            <person name="Klenk H.-P."/>
            <person name="Eisen J.A."/>
        </authorList>
    </citation>
    <scope>NUCLEOTIDE SEQUENCE [LARGE SCALE GENOMIC DNA]</scope>
    <source>
        <strain evidence="5">DSM 19664 / LMG 22246 / CIP 109416 / KR-200</strain>
    </source>
</reference>
<dbReference type="Proteomes" id="UP000010467">
    <property type="component" value="Chromosome"/>
</dbReference>